<dbReference type="AlphaFoldDB" id="A0A6J6GDK3"/>
<organism evidence="1">
    <name type="scientific">freshwater metagenome</name>
    <dbReference type="NCBI Taxonomy" id="449393"/>
    <lineage>
        <taxon>unclassified sequences</taxon>
        <taxon>metagenomes</taxon>
        <taxon>ecological metagenomes</taxon>
    </lineage>
</organism>
<dbReference type="SUPFAM" id="SSF58104">
    <property type="entry name" value="Methyl-accepting chemotaxis protein (MCP) signaling domain"/>
    <property type="match status" value="1"/>
</dbReference>
<reference evidence="1" key="1">
    <citation type="submission" date="2020-05" db="EMBL/GenBank/DDBJ databases">
        <authorList>
            <person name="Chiriac C."/>
            <person name="Salcher M."/>
            <person name="Ghai R."/>
            <person name="Kavagutti S V."/>
        </authorList>
    </citation>
    <scope>NUCLEOTIDE SEQUENCE</scope>
</reference>
<proteinExistence type="predicted"/>
<sequence length="155" mass="15883">MAADENANKSTDSGVTGGMPGVADLLSLLGGASPLIAVGRVVETVTQVAGEIVKSIATLNDTMNELNRVAHRVNDLLDEIEAPIKEIVPTVQTTVKQARGTLKKVDGLIGQVGTLPADVTKAVSTLGDLAGRLAPLTQFAEMAGGMFGMKSTPSS</sequence>
<dbReference type="EMBL" id="CAEZTS010000253">
    <property type="protein sequence ID" value="CAB4597165.1"/>
    <property type="molecule type" value="Genomic_DNA"/>
</dbReference>
<gene>
    <name evidence="1" type="ORF">UFOPK1722_01976</name>
</gene>
<protein>
    <submittedName>
        <fullName evidence="1">Unannotated protein</fullName>
    </submittedName>
</protein>
<name>A0A6J6GDK3_9ZZZZ</name>
<accession>A0A6J6GDK3</accession>
<evidence type="ECO:0000313" key="1">
    <source>
        <dbReference type="EMBL" id="CAB4597165.1"/>
    </source>
</evidence>